<dbReference type="EMBL" id="JABRWO010000005">
    <property type="protein sequence ID" value="MBA2115017.1"/>
    <property type="molecule type" value="Genomic_DNA"/>
</dbReference>
<keyword evidence="2" id="KW-1185">Reference proteome</keyword>
<dbReference type="AlphaFoldDB" id="A0A7V8V4X5"/>
<gene>
    <name evidence="1" type="ORF">HOV93_21890</name>
</gene>
<organism evidence="1 2">
    <name type="scientific">Bremerella alba</name>
    <dbReference type="NCBI Taxonomy" id="980252"/>
    <lineage>
        <taxon>Bacteria</taxon>
        <taxon>Pseudomonadati</taxon>
        <taxon>Planctomycetota</taxon>
        <taxon>Planctomycetia</taxon>
        <taxon>Pirellulales</taxon>
        <taxon>Pirellulaceae</taxon>
        <taxon>Bremerella</taxon>
    </lineage>
</organism>
<sequence>MDPIPETPTHGTIDLARVLVIVEGTNDIEFLRRISLTLHAHDQDLPNLAEMEQQGHLVFVPFGGSNLPSWTYRFASLGKPEFFLLDHEVPPETEQRQELAEVINQRPQCRAVLTRKRSLENYLHPAAIREVTPIEIAFGDFDPVAILVAKQLYESRLHDRPWELLSRRSQNRLSSRAKRWLNTQCAGHMTVDHLRDRDPEGEIASWLTTIGQLAHSV</sequence>
<evidence type="ECO:0000313" key="2">
    <source>
        <dbReference type="Proteomes" id="UP000551616"/>
    </source>
</evidence>
<proteinExistence type="predicted"/>
<reference evidence="1 2" key="1">
    <citation type="submission" date="2020-05" db="EMBL/GenBank/DDBJ databases">
        <title>Bremerella alba sp. nov., a novel planctomycete isolated from the surface of the macroalga Fucus spiralis.</title>
        <authorList>
            <person name="Godinho O."/>
            <person name="Botelho R."/>
            <person name="Albuquerque L."/>
            <person name="Wiegand S."/>
            <person name="Da Costa M.S."/>
            <person name="Lobo-Da-Cunha A."/>
            <person name="Jogler C."/>
            <person name="Lage O.M."/>
        </authorList>
    </citation>
    <scope>NUCLEOTIDE SEQUENCE [LARGE SCALE GENOMIC DNA]</scope>
    <source>
        <strain evidence="1 2">FF15</strain>
    </source>
</reference>
<accession>A0A7V8V4X5</accession>
<comment type="caution">
    <text evidence="1">The sequence shown here is derived from an EMBL/GenBank/DDBJ whole genome shotgun (WGS) entry which is preliminary data.</text>
</comment>
<evidence type="ECO:0008006" key="3">
    <source>
        <dbReference type="Google" id="ProtNLM"/>
    </source>
</evidence>
<dbReference type="RefSeq" id="WP_207396471.1">
    <property type="nucleotide sequence ID" value="NZ_JABRWO010000005.1"/>
</dbReference>
<dbReference type="Proteomes" id="UP000551616">
    <property type="component" value="Unassembled WGS sequence"/>
</dbReference>
<evidence type="ECO:0000313" key="1">
    <source>
        <dbReference type="EMBL" id="MBA2115017.1"/>
    </source>
</evidence>
<name>A0A7V8V4X5_9BACT</name>
<protein>
    <recommendedName>
        <fullName evidence="3">ATP-dependent endonuclease</fullName>
    </recommendedName>
</protein>